<evidence type="ECO:0000313" key="3">
    <source>
        <dbReference type="Proteomes" id="UP001214638"/>
    </source>
</evidence>
<name>A0AAD9PNZ5_9APIC</name>
<accession>A0AAD9PNZ5</accession>
<evidence type="ECO:0000256" key="1">
    <source>
        <dbReference type="SAM" id="MobiDB-lite"/>
    </source>
</evidence>
<dbReference type="Proteomes" id="UP001214638">
    <property type="component" value="Unassembled WGS sequence"/>
</dbReference>
<dbReference type="KEGG" id="bdw:94335612"/>
<keyword evidence="3" id="KW-1185">Reference proteome</keyword>
<protein>
    <submittedName>
        <fullName evidence="2">Uncharacterized protein</fullName>
    </submittedName>
</protein>
<feature type="region of interest" description="Disordered" evidence="1">
    <location>
        <begin position="20"/>
        <end position="49"/>
    </location>
</feature>
<comment type="caution">
    <text evidence="2">The sequence shown here is derived from an EMBL/GenBank/DDBJ whole genome shotgun (WGS) entry which is preliminary data.</text>
</comment>
<reference evidence="2" key="1">
    <citation type="journal article" date="2023" name="Nat. Microbiol.">
        <title>Babesia duncani multi-omics identifies virulence factors and drug targets.</title>
        <authorList>
            <person name="Singh P."/>
            <person name="Lonardi S."/>
            <person name="Liang Q."/>
            <person name="Vydyam P."/>
            <person name="Khabirova E."/>
            <person name="Fang T."/>
            <person name="Gihaz S."/>
            <person name="Thekkiniath J."/>
            <person name="Munshi M."/>
            <person name="Abel S."/>
            <person name="Ciampossin L."/>
            <person name="Batugedara G."/>
            <person name="Gupta M."/>
            <person name="Lu X.M."/>
            <person name="Lenz T."/>
            <person name="Chakravarty S."/>
            <person name="Cornillot E."/>
            <person name="Hu Y."/>
            <person name="Ma W."/>
            <person name="Gonzalez L.M."/>
            <person name="Sanchez S."/>
            <person name="Estrada K."/>
            <person name="Sanchez-Flores A."/>
            <person name="Montero E."/>
            <person name="Harb O.S."/>
            <person name="Le Roch K.G."/>
            <person name="Mamoun C.B."/>
        </authorList>
    </citation>
    <scope>NUCLEOTIDE SEQUENCE</scope>
    <source>
        <strain evidence="2">WA1</strain>
    </source>
</reference>
<evidence type="ECO:0000313" key="2">
    <source>
        <dbReference type="EMBL" id="KAK2198303.1"/>
    </source>
</evidence>
<proteinExistence type="predicted"/>
<gene>
    <name evidence="2" type="ORF">BdWA1_001314</name>
</gene>
<sequence>MDDVDKNCILTSRRFRGRNDYTANHSNEYRENGNTHLSTTYSETFTPKKLPRKPIAKAMSPRVHVPFEGMSTYRQDYIMHELPKQVERLYEQPKRVPFVGSTTYQSDFGEKTL</sequence>
<organism evidence="2 3">
    <name type="scientific">Babesia duncani</name>
    <dbReference type="NCBI Taxonomy" id="323732"/>
    <lineage>
        <taxon>Eukaryota</taxon>
        <taxon>Sar</taxon>
        <taxon>Alveolata</taxon>
        <taxon>Apicomplexa</taxon>
        <taxon>Aconoidasida</taxon>
        <taxon>Piroplasmida</taxon>
        <taxon>Babesiidae</taxon>
        <taxon>Babesia</taxon>
    </lineage>
</organism>
<dbReference type="AlphaFoldDB" id="A0AAD9PNZ5"/>
<feature type="compositionally biased region" description="Polar residues" evidence="1">
    <location>
        <begin position="34"/>
        <end position="45"/>
    </location>
</feature>
<dbReference type="GeneID" id="94335612"/>
<dbReference type="EMBL" id="JALLKP010000001">
    <property type="protein sequence ID" value="KAK2198303.1"/>
    <property type="molecule type" value="Genomic_DNA"/>
</dbReference>
<dbReference type="RefSeq" id="XP_067805145.1">
    <property type="nucleotide sequence ID" value="XM_067946354.1"/>
</dbReference>